<proteinExistence type="predicted"/>
<dbReference type="Gene3D" id="1.10.10.1940">
    <property type="match status" value="2"/>
</dbReference>
<reference evidence="5" key="1">
    <citation type="submission" date="2016-11" db="UniProtKB">
        <authorList>
            <consortium name="WormBaseParasite"/>
        </authorList>
    </citation>
    <scope>IDENTIFICATION</scope>
</reference>
<feature type="domain" description="ShKT" evidence="3">
    <location>
        <begin position="90"/>
        <end position="127"/>
    </location>
</feature>
<dbReference type="PANTHER" id="PTHR21724:SF96">
    <property type="entry name" value="SHKT DOMAIN-CONTAINING PROTEIN"/>
    <property type="match status" value="1"/>
</dbReference>
<dbReference type="SMART" id="SM00254">
    <property type="entry name" value="ShKT"/>
    <property type="match status" value="2"/>
</dbReference>
<accession>A0A1I7UUJ0</accession>
<feature type="chain" id="PRO_5009309376" evidence="2">
    <location>
        <begin position="17"/>
        <end position="152"/>
    </location>
</feature>
<keyword evidence="2" id="KW-0732">Signal</keyword>
<dbReference type="PANTHER" id="PTHR21724">
    <property type="entry name" value="SHKT DOMAIN-CONTAINING PROTEIN"/>
    <property type="match status" value="1"/>
</dbReference>
<protein>
    <submittedName>
        <fullName evidence="5">ShKT domain-containing protein</fullName>
    </submittedName>
</protein>
<comment type="caution">
    <text evidence="1">Lacks conserved residue(s) required for the propagation of feature annotation.</text>
</comment>
<evidence type="ECO:0000259" key="3">
    <source>
        <dbReference type="PROSITE" id="PS51670"/>
    </source>
</evidence>
<dbReference type="InterPro" id="IPR003582">
    <property type="entry name" value="ShKT_dom"/>
</dbReference>
<evidence type="ECO:0000256" key="2">
    <source>
        <dbReference type="SAM" id="SignalP"/>
    </source>
</evidence>
<keyword evidence="4" id="KW-1185">Reference proteome</keyword>
<dbReference type="AlphaFoldDB" id="A0A1I7UUJ0"/>
<dbReference type="eggNOG" id="ENOG502THWQ">
    <property type="taxonomic scope" value="Eukaryota"/>
</dbReference>
<dbReference type="Proteomes" id="UP000095282">
    <property type="component" value="Unplaced"/>
</dbReference>
<evidence type="ECO:0000313" key="5">
    <source>
        <dbReference type="WBParaSite" id="Csp11.Scaffold630.g19487.t1"/>
    </source>
</evidence>
<dbReference type="WBParaSite" id="Csp11.Scaffold630.g19487.t1">
    <property type="protein sequence ID" value="Csp11.Scaffold630.g19487.t1"/>
    <property type="gene ID" value="Csp11.Scaffold630.g19487"/>
</dbReference>
<evidence type="ECO:0000313" key="4">
    <source>
        <dbReference type="Proteomes" id="UP000095282"/>
    </source>
</evidence>
<dbReference type="Pfam" id="PF01549">
    <property type="entry name" value="ShK"/>
    <property type="match status" value="2"/>
</dbReference>
<feature type="domain" description="ShKT" evidence="3">
    <location>
        <begin position="20"/>
        <end position="57"/>
    </location>
</feature>
<evidence type="ECO:0000256" key="1">
    <source>
        <dbReference type="PROSITE-ProRule" id="PRU01005"/>
    </source>
</evidence>
<feature type="signal peptide" evidence="2">
    <location>
        <begin position="1"/>
        <end position="16"/>
    </location>
</feature>
<dbReference type="PROSITE" id="PS51670">
    <property type="entry name" value="SHKT"/>
    <property type="match status" value="2"/>
</dbReference>
<name>A0A1I7UUJ0_9PELO</name>
<sequence length="152" mass="16774">MKFLILLALCCSMIHSEDNCTDSSDNCPGWAKNGFCTNCFYSCENRVKYCAKTCEYCDGQKTCENCTVTTTTALTTTSPPSTPSTTTINCVDYGDYCKSWAKEGFCTKCFYTCSYRIKYCAKTCGFCTPGACQDCSNLQNFMSILSGGNSFH</sequence>
<organism evidence="4 5">
    <name type="scientific">Caenorhabditis tropicalis</name>
    <dbReference type="NCBI Taxonomy" id="1561998"/>
    <lineage>
        <taxon>Eukaryota</taxon>
        <taxon>Metazoa</taxon>
        <taxon>Ecdysozoa</taxon>
        <taxon>Nematoda</taxon>
        <taxon>Chromadorea</taxon>
        <taxon>Rhabditida</taxon>
        <taxon>Rhabditina</taxon>
        <taxon>Rhabditomorpha</taxon>
        <taxon>Rhabditoidea</taxon>
        <taxon>Rhabditidae</taxon>
        <taxon>Peloderinae</taxon>
        <taxon>Caenorhabditis</taxon>
    </lineage>
</organism>